<keyword evidence="2" id="KW-0328">Glycosyltransferase</keyword>
<dbReference type="Pfam" id="PF01661">
    <property type="entry name" value="Macro"/>
    <property type="match status" value="1"/>
</dbReference>
<dbReference type="PROSITE" id="PS51154">
    <property type="entry name" value="MACRO"/>
    <property type="match status" value="2"/>
</dbReference>
<feature type="region of interest" description="Disordered" evidence="6">
    <location>
        <begin position="863"/>
        <end position="891"/>
    </location>
</feature>
<dbReference type="SMART" id="SM00506">
    <property type="entry name" value="A1pp"/>
    <property type="match status" value="1"/>
</dbReference>
<evidence type="ECO:0000256" key="3">
    <source>
        <dbReference type="ARBA" id="ARBA00022679"/>
    </source>
</evidence>
<evidence type="ECO:0000256" key="6">
    <source>
        <dbReference type="SAM" id="MobiDB-lite"/>
    </source>
</evidence>
<dbReference type="Proteomes" id="UP000225706">
    <property type="component" value="Unassembled WGS sequence"/>
</dbReference>
<evidence type="ECO:0000313" key="9">
    <source>
        <dbReference type="Proteomes" id="UP000225706"/>
    </source>
</evidence>
<feature type="compositionally biased region" description="Acidic residues" evidence="6">
    <location>
        <begin position="380"/>
        <end position="390"/>
    </location>
</feature>
<keyword evidence="5" id="KW-0539">Nucleus</keyword>
<sequence length="1462" mass="157785">MKGIDVKELSLSARVLKVLCSEEGIQKVNHELESNEVEAICFIDKDAKIVGTSAAHVDAAEKLVNELMLEKQVKVDAKSDHLLKSTDWIKICDEINAKSTAKTLCTSVKMKGSVNHELESNEVEAICFIDKDAKIVGMSAAHVDAAEKLMNELILEKQVKVDVKGDHLLKSTEWIKICDEINAKSTVCVHGNVWNDTPVVGFKDEVSDVLEKLSAFLEDNYIKQEDDVCISELMRKYIGEFHENNLRSIEDQLKEFYVSIENGERPEHFEISGNREGLKRARKKLDHLTNDIASHAFDIEQLGLPKYLDTEKGRCLVKSVEKEQDCVIGLKENLCRESETESTASTGEEEMTIEEGNEYDDEINHESDNNNDSVGTADDDKCDDNDEVDQNDASGCGLNDVTTAVDEGTTGGNDTSTLVTTHGHNISWKPGFIEQEKADVLVSSHGEAIKKAGAPWKPTPDVGEVIVSCGLTPATHVMLTHCCEWDGVKGGTAEKQDQLLKDAFKKEMNKLKAKYKDAPKYRLHRLLQSFRLKTKQGPAQTRPEPVRIGLEQGDICKEKTDAIVNVLSKDLNMDNSGELSKAVKEMCGQAVQEELNKLKRQPTTSVVITSGGNLPARHIIHLIPESSDKDHLQQGVEKCLQLAETKGLSSISIPAIGTGKHLVSAVDSRNLIFKAIQSFEGRCNSVRKVRIVIFQAKMLPAFQQEQFKLSHHLEEDASRRTIVNSPFSVEVTTGDLTKENTSDAIMNIASADMNLNNAGELSKAIAKVCGPPGSPDLQHLQQCLEEGLRLADTKSLKSTSIPCIGTGGYILVAAQSAQVTFQALRSFSANCKSIRKVKVVVLKTDLKKEFELLQTQQGQHLKSVVGDEGSGSDKKALRRLRKRRRRQEREPVQRYSVKVCVVGKDKPSVENAAKSLHDNFAQVFVSNMVESGDISELSQNQIRKLKREASEHDVKMEVEAEPNLIVVQGKQEAVQHIVQEIWKMINERTKQEYEEDIGQYISKNIVWSYELYGNVIEFGTNENKMIELAHSKGDDKVEVSLGTEQFIIDVKHKVGPEKDSDQQIRLERKVKEADEAALSLFATVPLSVAGRGKVSHLSGNADLSLGGSDGRDCVDVDCRVGNGGRDCVDVDKDSPLGGCGNCFDVDCSVDVGDGDCVSVDFPVVGGRDWVDVDFPLCGCSLGTSVDDFSVGNGMEACADFDSPMGSGGDSFNVDVNFCLVGSGGGISLGVNVDCPVGSGIEACVEACVDFDKPMVSGSGDLFDVDVDFCLGGSGGGISLGVNVDCPVGSGIEACVEACVDFDKPMVSGSGDLFDVDVDFCLGGSGGGISVNVNCPVGGGMEACGDFDKPEGSGSGDFCNVDVDFPLGGGICDNFNCSVGGADNGSVSVGVDFPFCGTGDCDDVVSRVDCGIANKHDVDKDYPQGGVGDLVDVVNAPPLSGGGVGGFSLDAVSPIDGGGRSLG</sequence>
<feature type="compositionally biased region" description="Basic residues" evidence="6">
    <location>
        <begin position="876"/>
        <end position="886"/>
    </location>
</feature>
<dbReference type="Gene3D" id="3.30.720.50">
    <property type="match status" value="1"/>
</dbReference>
<feature type="domain" description="Macro" evidence="7">
    <location>
        <begin position="535"/>
        <end position="710"/>
    </location>
</feature>
<name>A0A2B4RY78_STYPI</name>
<reference evidence="9" key="1">
    <citation type="journal article" date="2017" name="bioRxiv">
        <title>Comparative analysis of the genomes of Stylophora pistillata and Acropora digitifera provides evidence for extensive differences between species of corals.</title>
        <authorList>
            <person name="Voolstra C.R."/>
            <person name="Li Y."/>
            <person name="Liew Y.J."/>
            <person name="Baumgarten S."/>
            <person name="Zoccola D."/>
            <person name="Flot J.-F."/>
            <person name="Tambutte S."/>
            <person name="Allemand D."/>
            <person name="Aranda M."/>
        </authorList>
    </citation>
    <scope>NUCLEOTIDE SEQUENCE [LARGE SCALE GENOMIC DNA]</scope>
</reference>
<evidence type="ECO:0000256" key="1">
    <source>
        <dbReference type="ARBA" id="ARBA00004123"/>
    </source>
</evidence>
<evidence type="ECO:0000256" key="4">
    <source>
        <dbReference type="ARBA" id="ARBA00023027"/>
    </source>
</evidence>
<evidence type="ECO:0000259" key="7">
    <source>
        <dbReference type="PROSITE" id="PS51154"/>
    </source>
</evidence>
<dbReference type="GO" id="GO:0005634">
    <property type="term" value="C:nucleus"/>
    <property type="evidence" value="ECO:0007669"/>
    <property type="project" value="UniProtKB-SubCell"/>
</dbReference>
<dbReference type="GO" id="GO:0070212">
    <property type="term" value="P:protein poly-ADP-ribosylation"/>
    <property type="evidence" value="ECO:0007669"/>
    <property type="project" value="TreeGrafter"/>
</dbReference>
<comment type="subcellular location">
    <subcellularLocation>
        <location evidence="1">Nucleus</location>
    </subcellularLocation>
</comment>
<dbReference type="SUPFAM" id="SSF52949">
    <property type="entry name" value="Macro domain-like"/>
    <property type="match status" value="2"/>
</dbReference>
<dbReference type="GO" id="GO:0010629">
    <property type="term" value="P:negative regulation of gene expression"/>
    <property type="evidence" value="ECO:0007669"/>
    <property type="project" value="TreeGrafter"/>
</dbReference>
<protein>
    <submittedName>
        <fullName evidence="8">Poly [ADP-ribose] polymerase 14</fullName>
    </submittedName>
</protein>
<keyword evidence="4" id="KW-0520">NAD</keyword>
<dbReference type="GO" id="GO:0005737">
    <property type="term" value="C:cytoplasm"/>
    <property type="evidence" value="ECO:0007669"/>
    <property type="project" value="TreeGrafter"/>
</dbReference>
<feature type="domain" description="Macro" evidence="7">
    <location>
        <begin position="716"/>
        <end position="858"/>
    </location>
</feature>
<dbReference type="GO" id="GO:1990404">
    <property type="term" value="F:NAD+-protein mono-ADP-ribosyltransferase activity"/>
    <property type="evidence" value="ECO:0007669"/>
    <property type="project" value="TreeGrafter"/>
</dbReference>
<dbReference type="GO" id="GO:0003950">
    <property type="term" value="F:NAD+ poly-ADP-ribosyltransferase activity"/>
    <property type="evidence" value="ECO:0007669"/>
    <property type="project" value="TreeGrafter"/>
</dbReference>
<dbReference type="PANTHER" id="PTHR14453:SF67">
    <property type="entry name" value="POLY [ADP-RIBOSE] POLYMERASE"/>
    <property type="match status" value="1"/>
</dbReference>
<dbReference type="Gene3D" id="3.40.220.10">
    <property type="entry name" value="Leucine Aminopeptidase, subunit E, domain 1"/>
    <property type="match status" value="2"/>
</dbReference>
<evidence type="ECO:0000313" key="8">
    <source>
        <dbReference type="EMBL" id="PFX21743.1"/>
    </source>
</evidence>
<dbReference type="GO" id="GO:0003714">
    <property type="term" value="F:transcription corepressor activity"/>
    <property type="evidence" value="ECO:0007669"/>
    <property type="project" value="TreeGrafter"/>
</dbReference>
<accession>A0A2B4RY78</accession>
<dbReference type="OrthoDB" id="6133115at2759"/>
<dbReference type="EMBL" id="LSMT01000264">
    <property type="protein sequence ID" value="PFX21743.1"/>
    <property type="molecule type" value="Genomic_DNA"/>
</dbReference>
<comment type="caution">
    <text evidence="8">The sequence shown here is derived from an EMBL/GenBank/DDBJ whole genome shotgun (WGS) entry which is preliminary data.</text>
</comment>
<keyword evidence="3" id="KW-0808">Transferase</keyword>
<proteinExistence type="predicted"/>
<dbReference type="InterPro" id="IPR002589">
    <property type="entry name" value="Macro_dom"/>
</dbReference>
<organism evidence="8 9">
    <name type="scientific">Stylophora pistillata</name>
    <name type="common">Smooth cauliflower coral</name>
    <dbReference type="NCBI Taxonomy" id="50429"/>
    <lineage>
        <taxon>Eukaryota</taxon>
        <taxon>Metazoa</taxon>
        <taxon>Cnidaria</taxon>
        <taxon>Anthozoa</taxon>
        <taxon>Hexacorallia</taxon>
        <taxon>Scleractinia</taxon>
        <taxon>Astrocoeniina</taxon>
        <taxon>Pocilloporidae</taxon>
        <taxon>Stylophora</taxon>
    </lineage>
</organism>
<keyword evidence="9" id="KW-1185">Reference proteome</keyword>
<dbReference type="PANTHER" id="PTHR14453">
    <property type="entry name" value="PARP/ZINC FINGER CCCH TYPE DOMAIN CONTAINING PROTEIN"/>
    <property type="match status" value="1"/>
</dbReference>
<gene>
    <name evidence="8" type="primary">Parp14</name>
    <name evidence="8" type="ORF">AWC38_SpisGene13741</name>
</gene>
<feature type="region of interest" description="Disordered" evidence="6">
    <location>
        <begin position="361"/>
        <end position="418"/>
    </location>
</feature>
<dbReference type="InterPro" id="IPR052056">
    <property type="entry name" value="Mono-ARTD/PARP"/>
</dbReference>
<dbReference type="InterPro" id="IPR043472">
    <property type="entry name" value="Macro_dom-like"/>
</dbReference>
<dbReference type="InterPro" id="IPR037197">
    <property type="entry name" value="WWE_dom_sf"/>
</dbReference>
<evidence type="ECO:0000256" key="5">
    <source>
        <dbReference type="ARBA" id="ARBA00023242"/>
    </source>
</evidence>
<evidence type="ECO:0000256" key="2">
    <source>
        <dbReference type="ARBA" id="ARBA00022676"/>
    </source>
</evidence>